<gene>
    <name evidence="4" type="ORF">HDA43_003257</name>
</gene>
<reference evidence="4 5" key="1">
    <citation type="submission" date="2020-07" db="EMBL/GenBank/DDBJ databases">
        <title>Sequencing the genomes of 1000 actinobacteria strains.</title>
        <authorList>
            <person name="Klenk H.-P."/>
        </authorList>
    </citation>
    <scope>NUCLEOTIDE SEQUENCE [LARGE SCALE GENOMIC DNA]</scope>
    <source>
        <strain evidence="4 5">DSM 45763</strain>
    </source>
</reference>
<dbReference type="GO" id="GO:0046961">
    <property type="term" value="F:proton-transporting ATPase activity, rotational mechanism"/>
    <property type="evidence" value="ECO:0007669"/>
    <property type="project" value="InterPro"/>
</dbReference>
<accession>A0A852V084</accession>
<dbReference type="Proteomes" id="UP000576393">
    <property type="component" value="Unassembled WGS sequence"/>
</dbReference>
<dbReference type="Pfam" id="PF01813">
    <property type="entry name" value="ATP-synt_D"/>
    <property type="match status" value="1"/>
</dbReference>
<evidence type="ECO:0000256" key="3">
    <source>
        <dbReference type="ARBA" id="ARBA00023065"/>
    </source>
</evidence>
<evidence type="ECO:0000256" key="2">
    <source>
        <dbReference type="ARBA" id="ARBA00022448"/>
    </source>
</evidence>
<comment type="caution">
    <text evidence="4">The sequence shown here is derived from an EMBL/GenBank/DDBJ whole genome shotgun (WGS) entry which is preliminary data.</text>
</comment>
<evidence type="ECO:0000313" key="5">
    <source>
        <dbReference type="Proteomes" id="UP000576393"/>
    </source>
</evidence>
<keyword evidence="2" id="KW-0813">Transport</keyword>
<sequence length="204" mass="22368">MTPKVPPGRAGRLWLRRRLATLRRGLTVLDRKRRILRLERDRLADVAARTGADWEAACREADAWLLRASLLAGHRAIRLAAGGPLAEARVEWVDSMGTSRPGRAVLRPPEPEAPPPLPGTAALVPARDACLAALRAAVEHAAAAEAARILTEEEAMTGRRIRALRDLLLPRLEAELAAVELALDELERSDDARVRRALPPRDRA</sequence>
<dbReference type="Gene3D" id="1.10.287.3240">
    <property type="match status" value="1"/>
</dbReference>
<dbReference type="InterPro" id="IPR002699">
    <property type="entry name" value="V_ATPase_D"/>
</dbReference>
<dbReference type="AlphaFoldDB" id="A0A852V084"/>
<name>A0A852V084_9ACTN</name>
<proteinExistence type="inferred from homology"/>
<protein>
    <submittedName>
        <fullName evidence="4">V/A-type H+-transporting ATPase subunit D</fullName>
    </submittedName>
</protein>
<organism evidence="4 5">
    <name type="scientific">Streptosporangium sandarakinum</name>
    <dbReference type="NCBI Taxonomy" id="1260955"/>
    <lineage>
        <taxon>Bacteria</taxon>
        <taxon>Bacillati</taxon>
        <taxon>Actinomycetota</taxon>
        <taxon>Actinomycetes</taxon>
        <taxon>Streptosporangiales</taxon>
        <taxon>Streptosporangiaceae</taxon>
        <taxon>Streptosporangium</taxon>
    </lineage>
</organism>
<evidence type="ECO:0000313" key="4">
    <source>
        <dbReference type="EMBL" id="NYF41098.1"/>
    </source>
</evidence>
<keyword evidence="5" id="KW-1185">Reference proteome</keyword>
<keyword evidence="3" id="KW-0406">Ion transport</keyword>
<dbReference type="EMBL" id="JACCCO010000001">
    <property type="protein sequence ID" value="NYF41098.1"/>
    <property type="molecule type" value="Genomic_DNA"/>
</dbReference>
<evidence type="ECO:0000256" key="1">
    <source>
        <dbReference type="ARBA" id="ARBA00005850"/>
    </source>
</evidence>
<comment type="similarity">
    <text evidence="1">Belongs to the V-ATPase D subunit family.</text>
</comment>
<dbReference type="RefSeq" id="WP_179821601.1">
    <property type="nucleotide sequence ID" value="NZ_JACCCO010000001.1"/>
</dbReference>